<dbReference type="GO" id="GO:0017148">
    <property type="term" value="P:negative regulation of translation"/>
    <property type="evidence" value="ECO:0007669"/>
    <property type="project" value="InterPro"/>
</dbReference>
<dbReference type="OrthoDB" id="10489074at2759"/>
<evidence type="ECO:0000313" key="4">
    <source>
        <dbReference type="WBParaSite" id="HNAJ_0001133501-mRNA-1"/>
    </source>
</evidence>
<protein>
    <submittedName>
        <fullName evidence="4">CNOT1_CAF1_bind domain-containing protein</fullName>
    </submittedName>
</protein>
<dbReference type="InterPro" id="IPR040398">
    <property type="entry name" value="Not1"/>
</dbReference>
<evidence type="ECO:0000313" key="2">
    <source>
        <dbReference type="EMBL" id="VDO10155.1"/>
    </source>
</evidence>
<sequence>MSNDETQIQNHRRDALKASAIHDIVENIDSFNIEAKTENLLALMKRRDVVPFLEAVVKLRVPKDDLNSELLANLVKRINRHFPGTREWAVLEGMEIVKDILIKLPKIGFDSGKAMDLRNLGRFLGLLIRHDIDFDIVNQLREAMRSSTDDLRYVVPFVCQFLSGGASIPMKFKILKLLKLIHDKDSKIKEVKSEIELLFETLEIDMHTFPSAKHVGASGVQGQNPTNHSD</sequence>
<dbReference type="InterPro" id="IPR032191">
    <property type="entry name" value="CNOT1_CAF1_bind"/>
</dbReference>
<dbReference type="GO" id="GO:0000932">
    <property type="term" value="C:P-body"/>
    <property type="evidence" value="ECO:0007669"/>
    <property type="project" value="TreeGrafter"/>
</dbReference>
<reference evidence="2 3" key="2">
    <citation type="submission" date="2018-11" db="EMBL/GenBank/DDBJ databases">
        <authorList>
            <consortium name="Pathogen Informatics"/>
        </authorList>
    </citation>
    <scope>NUCLEOTIDE SEQUENCE [LARGE SCALE GENOMIC DNA]</scope>
</reference>
<dbReference type="PANTHER" id="PTHR13162">
    <property type="entry name" value="CCR4-NOT TRANSCRIPTION COMPLEX"/>
    <property type="match status" value="1"/>
</dbReference>
<dbReference type="GO" id="GO:0060090">
    <property type="term" value="F:molecular adaptor activity"/>
    <property type="evidence" value="ECO:0007669"/>
    <property type="project" value="TreeGrafter"/>
</dbReference>
<dbReference type="PANTHER" id="PTHR13162:SF8">
    <property type="entry name" value="CCR4-NOT TRANSCRIPTION COMPLEX SUBUNIT 1"/>
    <property type="match status" value="1"/>
</dbReference>
<dbReference type="EMBL" id="UZAE01013509">
    <property type="protein sequence ID" value="VDO10155.1"/>
    <property type="molecule type" value="Genomic_DNA"/>
</dbReference>
<dbReference type="WBParaSite" id="HNAJ_0001133501-mRNA-1">
    <property type="protein sequence ID" value="HNAJ_0001133501-mRNA-1"/>
    <property type="gene ID" value="HNAJ_0001133501"/>
</dbReference>
<name>A0A0R3TUA9_RODNA</name>
<dbReference type="STRING" id="102285.A0A0R3TUA9"/>
<organism evidence="4">
    <name type="scientific">Rodentolepis nana</name>
    <name type="common">Dwarf tapeworm</name>
    <name type="synonym">Hymenolepis nana</name>
    <dbReference type="NCBI Taxonomy" id="102285"/>
    <lineage>
        <taxon>Eukaryota</taxon>
        <taxon>Metazoa</taxon>
        <taxon>Spiralia</taxon>
        <taxon>Lophotrochozoa</taxon>
        <taxon>Platyhelminthes</taxon>
        <taxon>Cestoda</taxon>
        <taxon>Eucestoda</taxon>
        <taxon>Cyclophyllidea</taxon>
        <taxon>Hymenolepididae</taxon>
        <taxon>Rodentolepis</taxon>
    </lineage>
</organism>
<dbReference type="AlphaFoldDB" id="A0A0R3TUA9"/>
<evidence type="ECO:0000313" key="3">
    <source>
        <dbReference type="Proteomes" id="UP000278807"/>
    </source>
</evidence>
<dbReference type="Pfam" id="PF16415">
    <property type="entry name" value="CNOT1_CAF1_bind"/>
    <property type="match status" value="1"/>
</dbReference>
<keyword evidence="3" id="KW-1185">Reference proteome</keyword>
<dbReference type="Proteomes" id="UP000278807">
    <property type="component" value="Unassembled WGS sequence"/>
</dbReference>
<proteinExistence type="predicted"/>
<reference evidence="4" key="1">
    <citation type="submission" date="2017-02" db="UniProtKB">
        <authorList>
            <consortium name="WormBaseParasite"/>
        </authorList>
    </citation>
    <scope>IDENTIFICATION</scope>
</reference>
<evidence type="ECO:0000259" key="1">
    <source>
        <dbReference type="Pfam" id="PF16415"/>
    </source>
</evidence>
<accession>A0A0R3TUA9</accession>
<dbReference type="GO" id="GO:0030015">
    <property type="term" value="C:CCR4-NOT core complex"/>
    <property type="evidence" value="ECO:0007669"/>
    <property type="project" value="InterPro"/>
</dbReference>
<gene>
    <name evidence="2" type="ORF">HNAJ_LOCUS11325</name>
</gene>
<feature type="domain" description="CCR4-NOT transcription complex subunit 1 CAF1-binding" evidence="1">
    <location>
        <begin position="20"/>
        <end position="215"/>
    </location>
</feature>
<dbReference type="Gene3D" id="1.25.40.180">
    <property type="match status" value="1"/>
</dbReference>
<dbReference type="GO" id="GO:0000288">
    <property type="term" value="P:nuclear-transcribed mRNA catabolic process, deadenylation-dependent decay"/>
    <property type="evidence" value="ECO:0007669"/>
    <property type="project" value="TreeGrafter"/>
</dbReference>